<keyword evidence="1" id="KW-0472">Membrane</keyword>
<feature type="transmembrane region" description="Helical" evidence="1">
    <location>
        <begin position="12"/>
        <end position="30"/>
    </location>
</feature>
<dbReference type="EMBL" id="MU863660">
    <property type="protein sequence ID" value="KAK4098346.1"/>
    <property type="molecule type" value="Genomic_DNA"/>
</dbReference>
<dbReference type="Proteomes" id="UP001305647">
    <property type="component" value="Unassembled WGS sequence"/>
</dbReference>
<keyword evidence="3" id="KW-1185">Reference proteome</keyword>
<gene>
    <name evidence="2" type="ORF">N658DRAFT_499596</name>
</gene>
<keyword evidence="1" id="KW-1133">Transmembrane helix</keyword>
<keyword evidence="1" id="KW-0812">Transmembrane</keyword>
<protein>
    <submittedName>
        <fullName evidence="2">Uncharacterized protein</fullName>
    </submittedName>
</protein>
<proteinExistence type="predicted"/>
<sequence>MNGRYEGTLKELVAIAVIVFWSSLLWLFSLSRMNFRSKLLVLLWSLSLALSSPLSIAVVLFFLLVFDFVHC</sequence>
<dbReference type="AlphaFoldDB" id="A0AAN6PWH4"/>
<reference evidence="2" key="1">
    <citation type="journal article" date="2023" name="Mol. Phylogenet. Evol.">
        <title>Genome-scale phylogeny and comparative genomics of the fungal order Sordariales.</title>
        <authorList>
            <person name="Hensen N."/>
            <person name="Bonometti L."/>
            <person name="Westerberg I."/>
            <person name="Brannstrom I.O."/>
            <person name="Guillou S."/>
            <person name="Cros-Aarteil S."/>
            <person name="Calhoun S."/>
            <person name="Haridas S."/>
            <person name="Kuo A."/>
            <person name="Mondo S."/>
            <person name="Pangilinan J."/>
            <person name="Riley R."/>
            <person name="LaButti K."/>
            <person name="Andreopoulos B."/>
            <person name="Lipzen A."/>
            <person name="Chen C."/>
            <person name="Yan M."/>
            <person name="Daum C."/>
            <person name="Ng V."/>
            <person name="Clum A."/>
            <person name="Steindorff A."/>
            <person name="Ohm R.A."/>
            <person name="Martin F."/>
            <person name="Silar P."/>
            <person name="Natvig D.O."/>
            <person name="Lalanne C."/>
            <person name="Gautier V."/>
            <person name="Ament-Velasquez S.L."/>
            <person name="Kruys A."/>
            <person name="Hutchinson M.I."/>
            <person name="Powell A.J."/>
            <person name="Barry K."/>
            <person name="Miller A.N."/>
            <person name="Grigoriev I.V."/>
            <person name="Debuchy R."/>
            <person name="Gladieux P."/>
            <person name="Hiltunen Thoren M."/>
            <person name="Johannesson H."/>
        </authorList>
    </citation>
    <scope>NUCLEOTIDE SEQUENCE</scope>
    <source>
        <strain evidence="2">CBS 757.83</strain>
    </source>
</reference>
<evidence type="ECO:0000313" key="2">
    <source>
        <dbReference type="EMBL" id="KAK4098346.1"/>
    </source>
</evidence>
<reference evidence="2" key="2">
    <citation type="submission" date="2023-05" db="EMBL/GenBank/DDBJ databases">
        <authorList>
            <consortium name="Lawrence Berkeley National Laboratory"/>
            <person name="Steindorff A."/>
            <person name="Hensen N."/>
            <person name="Bonometti L."/>
            <person name="Westerberg I."/>
            <person name="Brannstrom I.O."/>
            <person name="Guillou S."/>
            <person name="Cros-Aarteil S."/>
            <person name="Calhoun S."/>
            <person name="Haridas S."/>
            <person name="Kuo A."/>
            <person name="Mondo S."/>
            <person name="Pangilinan J."/>
            <person name="Riley R."/>
            <person name="Labutti K."/>
            <person name="Andreopoulos B."/>
            <person name="Lipzen A."/>
            <person name="Chen C."/>
            <person name="Yanf M."/>
            <person name="Daum C."/>
            <person name="Ng V."/>
            <person name="Clum A."/>
            <person name="Ohm R."/>
            <person name="Martin F."/>
            <person name="Silar P."/>
            <person name="Natvig D."/>
            <person name="Lalanne C."/>
            <person name="Gautier V."/>
            <person name="Ament-Velasquez S.L."/>
            <person name="Kruys A."/>
            <person name="Hutchinson M.I."/>
            <person name="Powell A.J."/>
            <person name="Barry K."/>
            <person name="Miller A.N."/>
            <person name="Grigoriev I.V."/>
            <person name="Debuchy R."/>
            <person name="Gladieux P."/>
            <person name="Thoren M.H."/>
            <person name="Johannesson H."/>
        </authorList>
    </citation>
    <scope>NUCLEOTIDE SEQUENCE</scope>
    <source>
        <strain evidence="2">CBS 757.83</strain>
    </source>
</reference>
<organism evidence="2 3">
    <name type="scientific">Parathielavia hyrcaniae</name>
    <dbReference type="NCBI Taxonomy" id="113614"/>
    <lineage>
        <taxon>Eukaryota</taxon>
        <taxon>Fungi</taxon>
        <taxon>Dikarya</taxon>
        <taxon>Ascomycota</taxon>
        <taxon>Pezizomycotina</taxon>
        <taxon>Sordariomycetes</taxon>
        <taxon>Sordariomycetidae</taxon>
        <taxon>Sordariales</taxon>
        <taxon>Chaetomiaceae</taxon>
        <taxon>Parathielavia</taxon>
    </lineage>
</organism>
<evidence type="ECO:0000256" key="1">
    <source>
        <dbReference type="SAM" id="Phobius"/>
    </source>
</evidence>
<accession>A0AAN6PWH4</accession>
<evidence type="ECO:0000313" key="3">
    <source>
        <dbReference type="Proteomes" id="UP001305647"/>
    </source>
</evidence>
<feature type="transmembrane region" description="Helical" evidence="1">
    <location>
        <begin position="42"/>
        <end position="66"/>
    </location>
</feature>
<comment type="caution">
    <text evidence="2">The sequence shown here is derived from an EMBL/GenBank/DDBJ whole genome shotgun (WGS) entry which is preliminary data.</text>
</comment>
<name>A0AAN6PWH4_9PEZI</name>